<reference evidence="5 6" key="1">
    <citation type="submission" date="2019-11" db="EMBL/GenBank/DDBJ databases">
        <title>Novel species isolated from a subtropical stream in China.</title>
        <authorList>
            <person name="Lu H."/>
        </authorList>
    </citation>
    <scope>NUCLEOTIDE SEQUENCE [LARGE SCALE GENOMIC DNA]</scope>
    <source>
        <strain evidence="5 6">FT92W</strain>
    </source>
</reference>
<dbReference type="AlphaFoldDB" id="A0A7X2IMG0"/>
<evidence type="ECO:0000313" key="6">
    <source>
        <dbReference type="Proteomes" id="UP000446768"/>
    </source>
</evidence>
<keyword evidence="3" id="KW-0238">DNA-binding</keyword>
<dbReference type="EMBL" id="WKJJ01000007">
    <property type="protein sequence ID" value="MRV72549.1"/>
    <property type="molecule type" value="Genomic_DNA"/>
</dbReference>
<evidence type="ECO:0000313" key="5">
    <source>
        <dbReference type="EMBL" id="MRV72549.1"/>
    </source>
</evidence>
<evidence type="ECO:0000256" key="3">
    <source>
        <dbReference type="ARBA" id="ARBA00023125"/>
    </source>
</evidence>
<sequence>MIEYIHARMFKWAAWSKRKEDGGMGYAPRSSCANLVSIRGTAPGPGRVTEDADALEIDGIVTKLRAASDHQYQVAFWFYLAGNMTAGRIAKELNCSERTTYNRLHSLHLAVKEALEDIDIAAQDRAADVRAAARQLPGKNVRRAT</sequence>
<name>A0A7X2IMG0_9BURK</name>
<dbReference type="InterPro" id="IPR010534">
    <property type="entry name" value="Phage_933W_GpQ"/>
</dbReference>
<evidence type="ECO:0000256" key="1">
    <source>
        <dbReference type="ARBA" id="ARBA00010234"/>
    </source>
</evidence>
<proteinExistence type="inferred from homology"/>
<keyword evidence="4" id="KW-0804">Transcription</keyword>
<comment type="similarity">
    <text evidence="1">Belongs to the phage antitermination Q type 1 family.</text>
</comment>
<accession>A0A7X2IMG0</accession>
<evidence type="ECO:0000256" key="4">
    <source>
        <dbReference type="ARBA" id="ARBA00023163"/>
    </source>
</evidence>
<keyword evidence="2" id="KW-0805">Transcription regulation</keyword>
<organism evidence="5 6">
    <name type="scientific">Pseudoduganella rivuli</name>
    <dbReference type="NCBI Taxonomy" id="2666085"/>
    <lineage>
        <taxon>Bacteria</taxon>
        <taxon>Pseudomonadati</taxon>
        <taxon>Pseudomonadota</taxon>
        <taxon>Betaproteobacteria</taxon>
        <taxon>Burkholderiales</taxon>
        <taxon>Oxalobacteraceae</taxon>
        <taxon>Telluria group</taxon>
        <taxon>Pseudoduganella</taxon>
    </lineage>
</organism>
<dbReference type="Pfam" id="PF06530">
    <property type="entry name" value="Phage_antitermQ"/>
    <property type="match status" value="1"/>
</dbReference>
<dbReference type="GO" id="GO:0060567">
    <property type="term" value="P:negative regulation of termination of DNA-templated transcription"/>
    <property type="evidence" value="ECO:0007669"/>
    <property type="project" value="InterPro"/>
</dbReference>
<dbReference type="GO" id="GO:0003677">
    <property type="term" value="F:DNA binding"/>
    <property type="evidence" value="ECO:0007669"/>
    <property type="project" value="UniProtKB-KW"/>
</dbReference>
<gene>
    <name evidence="5" type="ORF">GJ700_12600</name>
</gene>
<keyword evidence="6" id="KW-1185">Reference proteome</keyword>
<dbReference type="Proteomes" id="UP000446768">
    <property type="component" value="Unassembled WGS sequence"/>
</dbReference>
<comment type="caution">
    <text evidence="5">The sequence shown here is derived from an EMBL/GenBank/DDBJ whole genome shotgun (WGS) entry which is preliminary data.</text>
</comment>
<dbReference type="RefSeq" id="WP_154374240.1">
    <property type="nucleotide sequence ID" value="NZ_WKJJ01000007.1"/>
</dbReference>
<protein>
    <submittedName>
        <fullName evidence="5">Uncharacterized protein</fullName>
    </submittedName>
</protein>
<evidence type="ECO:0000256" key="2">
    <source>
        <dbReference type="ARBA" id="ARBA00023015"/>
    </source>
</evidence>